<feature type="compositionally biased region" description="Basic and acidic residues" evidence="1">
    <location>
        <begin position="109"/>
        <end position="127"/>
    </location>
</feature>
<feature type="region of interest" description="Disordered" evidence="1">
    <location>
        <begin position="65"/>
        <end position="89"/>
    </location>
</feature>
<keyword evidence="3" id="KW-1185">Reference proteome</keyword>
<dbReference type="EMBL" id="JANPWB010000002">
    <property type="protein sequence ID" value="KAJ1210836.1"/>
    <property type="molecule type" value="Genomic_DNA"/>
</dbReference>
<dbReference type="AlphaFoldDB" id="A0AAV7WDQ1"/>
<evidence type="ECO:0000313" key="2">
    <source>
        <dbReference type="EMBL" id="KAJ1210836.1"/>
    </source>
</evidence>
<gene>
    <name evidence="2" type="ORF">NDU88_006198</name>
</gene>
<evidence type="ECO:0000256" key="1">
    <source>
        <dbReference type="SAM" id="MobiDB-lite"/>
    </source>
</evidence>
<reference evidence="2" key="1">
    <citation type="journal article" date="2022" name="bioRxiv">
        <title>Sequencing and chromosome-scale assembly of the giantPleurodeles waltlgenome.</title>
        <authorList>
            <person name="Brown T."/>
            <person name="Elewa A."/>
            <person name="Iarovenko S."/>
            <person name="Subramanian E."/>
            <person name="Araus A.J."/>
            <person name="Petzold A."/>
            <person name="Susuki M."/>
            <person name="Suzuki K.-i.T."/>
            <person name="Hayashi T."/>
            <person name="Toyoda A."/>
            <person name="Oliveira C."/>
            <person name="Osipova E."/>
            <person name="Leigh N.D."/>
            <person name="Simon A."/>
            <person name="Yun M.H."/>
        </authorList>
    </citation>
    <scope>NUCLEOTIDE SEQUENCE</scope>
    <source>
        <strain evidence="2">20211129_DDA</strain>
        <tissue evidence="2">Liver</tissue>
    </source>
</reference>
<feature type="region of interest" description="Disordered" evidence="1">
    <location>
        <begin position="109"/>
        <end position="135"/>
    </location>
</feature>
<proteinExistence type="predicted"/>
<organism evidence="2 3">
    <name type="scientific">Pleurodeles waltl</name>
    <name type="common">Iberian ribbed newt</name>
    <dbReference type="NCBI Taxonomy" id="8319"/>
    <lineage>
        <taxon>Eukaryota</taxon>
        <taxon>Metazoa</taxon>
        <taxon>Chordata</taxon>
        <taxon>Craniata</taxon>
        <taxon>Vertebrata</taxon>
        <taxon>Euteleostomi</taxon>
        <taxon>Amphibia</taxon>
        <taxon>Batrachia</taxon>
        <taxon>Caudata</taxon>
        <taxon>Salamandroidea</taxon>
        <taxon>Salamandridae</taxon>
        <taxon>Pleurodelinae</taxon>
        <taxon>Pleurodeles</taxon>
    </lineage>
</organism>
<dbReference type="Proteomes" id="UP001066276">
    <property type="component" value="Chromosome 1_2"/>
</dbReference>
<name>A0AAV7WDQ1_PLEWA</name>
<protein>
    <submittedName>
        <fullName evidence="2">Uncharacterized protein</fullName>
    </submittedName>
</protein>
<comment type="caution">
    <text evidence="2">The sequence shown here is derived from an EMBL/GenBank/DDBJ whole genome shotgun (WGS) entry which is preliminary data.</text>
</comment>
<accession>A0AAV7WDQ1</accession>
<sequence length="228" mass="25589">MAEKRCLEDTSGEYVEEEQMSYFPIDDNFCHIMDASIYKVVTQLMAPLEKKIDLMASQCSLSLPAEDSAGPSNFNSLGRAGSPGPTRKHAGEDALEAFARLKKACIEQPHDPDSLGDKLSHSPRSLDADLDPEGPILTAKDPAAEEIHTDTDDMLNPDDLVHPRLAEWLPVGNFEVGVKYFDLDSGRRKKEEGRTRVGPFRRWSTANWLKRKSVIDVVSYFSDVYWEK</sequence>
<evidence type="ECO:0000313" key="3">
    <source>
        <dbReference type="Proteomes" id="UP001066276"/>
    </source>
</evidence>